<evidence type="ECO:0000256" key="1">
    <source>
        <dbReference type="SAM" id="MobiDB-lite"/>
    </source>
</evidence>
<keyword evidence="3" id="KW-1185">Reference proteome</keyword>
<evidence type="ECO:0000313" key="3">
    <source>
        <dbReference type="Proteomes" id="UP000002035"/>
    </source>
</evidence>
<dbReference type="GeneID" id="9225636"/>
<dbReference type="VEuPathDB" id="FungiDB:MCYG_00517"/>
<dbReference type="HOGENOM" id="CLU_934437_0_0_1"/>
<organism evidence="2 3">
    <name type="scientific">Arthroderma otae (strain ATCC MYA-4605 / CBS 113480)</name>
    <name type="common">Microsporum canis</name>
    <dbReference type="NCBI Taxonomy" id="554155"/>
    <lineage>
        <taxon>Eukaryota</taxon>
        <taxon>Fungi</taxon>
        <taxon>Dikarya</taxon>
        <taxon>Ascomycota</taxon>
        <taxon>Pezizomycotina</taxon>
        <taxon>Eurotiomycetes</taxon>
        <taxon>Eurotiomycetidae</taxon>
        <taxon>Onygenales</taxon>
        <taxon>Arthrodermataceae</taxon>
        <taxon>Microsporum</taxon>
    </lineage>
</organism>
<proteinExistence type="predicted"/>
<dbReference type="OrthoDB" id="4196148at2759"/>
<dbReference type="RefSeq" id="XP_002850413.1">
    <property type="nucleotide sequence ID" value="XM_002850367.1"/>
</dbReference>
<protein>
    <submittedName>
        <fullName evidence="2">Uncharacterized protein</fullName>
    </submittedName>
</protein>
<dbReference type="OMA" id="IKEPITW"/>
<evidence type="ECO:0000313" key="2">
    <source>
        <dbReference type="EMBL" id="EEQ27629.1"/>
    </source>
</evidence>
<dbReference type="Proteomes" id="UP000002035">
    <property type="component" value="Unassembled WGS sequence"/>
</dbReference>
<dbReference type="EMBL" id="DS995701">
    <property type="protein sequence ID" value="EEQ27629.1"/>
    <property type="molecule type" value="Genomic_DNA"/>
</dbReference>
<name>C5FCU5_ARTOC</name>
<dbReference type="AlphaFoldDB" id="C5FCU5"/>
<reference evidence="3" key="1">
    <citation type="journal article" date="2012" name="MBio">
        <title>Comparative genome analysis of Trichophyton rubrum and related dermatophytes reveals candidate genes involved in infection.</title>
        <authorList>
            <person name="Martinez D.A."/>
            <person name="Oliver B.G."/>
            <person name="Graeser Y."/>
            <person name="Goldberg J.M."/>
            <person name="Li W."/>
            <person name="Martinez-Rossi N.M."/>
            <person name="Monod M."/>
            <person name="Shelest E."/>
            <person name="Barton R.C."/>
            <person name="Birch E."/>
            <person name="Brakhage A.A."/>
            <person name="Chen Z."/>
            <person name="Gurr S.J."/>
            <person name="Heiman D."/>
            <person name="Heitman J."/>
            <person name="Kosti I."/>
            <person name="Rossi A."/>
            <person name="Saif S."/>
            <person name="Samalova M."/>
            <person name="Saunders C.W."/>
            <person name="Shea T."/>
            <person name="Summerbell R.C."/>
            <person name="Xu J."/>
            <person name="Young S."/>
            <person name="Zeng Q."/>
            <person name="Birren B.W."/>
            <person name="Cuomo C.A."/>
            <person name="White T.C."/>
        </authorList>
    </citation>
    <scope>NUCLEOTIDE SEQUENCE [LARGE SCALE GENOMIC DNA]</scope>
    <source>
        <strain evidence="3">ATCC MYA-4605 / CBS 113480</strain>
    </source>
</reference>
<gene>
    <name evidence="2" type="ORF">MCYG_00517</name>
</gene>
<sequence length="285" mass="31796">MTGVDHPYPLNPEVPSCSPPAYEAVAGEGAPSASHQRSSGAVTLTINGKHICSSVSPDGQPVYSLTHALDGHEMSQYGILLTRIEQRTVSSSSQGIPTTKTVKRDIFALRDAPVLHIGHARYEIDGRRYLSDKKGHMSRSSYGVGSGWTAWGKGLPSFTLDRSESGNAGKVGETTDSSFYEWREKNKGPLIAMETRRRWDMENKVEISPPKLDLMKCWRDIDREYLDFMVAAWCMHNWREAKDITKEPITWDEFKKQAQVTAAKRKKQTWPAGRSSAFSLTGFVS</sequence>
<accession>C5FCU5</accession>
<feature type="region of interest" description="Disordered" evidence="1">
    <location>
        <begin position="1"/>
        <end position="38"/>
    </location>
</feature>
<dbReference type="eggNOG" id="ENOG502SY38">
    <property type="taxonomic scope" value="Eukaryota"/>
</dbReference>